<dbReference type="Gene3D" id="3.60.15.10">
    <property type="entry name" value="Ribonuclease Z/Hydroxyacylglutathione hydrolase-like"/>
    <property type="match status" value="1"/>
</dbReference>
<dbReference type="PANTHER" id="PTHR15032:SF4">
    <property type="entry name" value="N-ACYL-PHOSPHATIDYLETHANOLAMINE-HYDROLYZING PHOSPHOLIPASE D"/>
    <property type="match status" value="1"/>
</dbReference>
<dbReference type="STRING" id="1236989.JCM15548_13126"/>
<dbReference type="SUPFAM" id="SSF56281">
    <property type="entry name" value="Metallo-hydrolase/oxidoreductase"/>
    <property type="match status" value="1"/>
</dbReference>
<name>A0A0E9LYZ5_9BACT</name>
<proteinExistence type="predicted"/>
<dbReference type="PANTHER" id="PTHR15032">
    <property type="entry name" value="N-ACYL-PHOSPHATIDYLETHANOLAMINE-HYDROLYZING PHOSPHOLIPASE D"/>
    <property type="match status" value="1"/>
</dbReference>
<dbReference type="Proteomes" id="UP000032900">
    <property type="component" value="Unassembled WGS sequence"/>
</dbReference>
<dbReference type="PIRSF" id="PIRSF038896">
    <property type="entry name" value="NAPE-PLD"/>
    <property type="match status" value="1"/>
</dbReference>
<sequence>MVLSLILIATLLVITVVYLQHPMFGKLPIGDRLEKIKSSPNYKDGAFKNVSNTPELPEGVSMWDALSKYLFGKKNDSKPQREVPSIKTDLLSLDPNQNILIWFGHSSYFVQIDGMTILVDPVFSGSASPLPFGTKSFKGTDIYTAEELPDIDLLFISHDHYDHLDYETIKKLEPKVGKVICGLGVGAHFEHWGYDNNNIIEGDWYEKVGLSNNFNVHFTPARHFSGRGFTRNKSLWVSFVLQTPTKQIYIGGDSGYDSHFKEIGEKFGDFDLVILENGQYDEYWPNIHLLPNEILQTAKDLNAKRILPVHSSKFVLGNHPWYEPLELITQNNEKENLNIITPLIGELVDLNNANQAFSTWWRK</sequence>
<comment type="caution">
    <text evidence="2">The sequence shown here is derived from an EMBL/GenBank/DDBJ whole genome shotgun (WGS) entry which is preliminary data.</text>
</comment>
<gene>
    <name evidence="2" type="ORF">JCM15548_13126</name>
</gene>
<dbReference type="EMBL" id="BAZW01000030">
    <property type="protein sequence ID" value="GAO30812.1"/>
    <property type="molecule type" value="Genomic_DNA"/>
</dbReference>
<dbReference type="GO" id="GO:0070290">
    <property type="term" value="F:N-acylphosphatidylethanolamine-specific phospholipase D activity"/>
    <property type="evidence" value="ECO:0007669"/>
    <property type="project" value="InterPro"/>
</dbReference>
<dbReference type="InterPro" id="IPR001279">
    <property type="entry name" value="Metallo-B-lactamas"/>
</dbReference>
<evidence type="ECO:0000313" key="2">
    <source>
        <dbReference type="EMBL" id="GAO30812.1"/>
    </source>
</evidence>
<feature type="domain" description="Metallo-beta-lactamase" evidence="1">
    <location>
        <begin position="116"/>
        <end position="310"/>
    </location>
</feature>
<organism evidence="2 3">
    <name type="scientific">Geofilum rubicundum JCM 15548</name>
    <dbReference type="NCBI Taxonomy" id="1236989"/>
    <lineage>
        <taxon>Bacteria</taxon>
        <taxon>Pseudomonadati</taxon>
        <taxon>Bacteroidota</taxon>
        <taxon>Bacteroidia</taxon>
        <taxon>Marinilabiliales</taxon>
        <taxon>Marinilabiliaceae</taxon>
        <taxon>Geofilum</taxon>
    </lineage>
</organism>
<keyword evidence="3" id="KW-1185">Reference proteome</keyword>
<protein>
    <submittedName>
        <fullName evidence="2">Outer membrane protein</fullName>
    </submittedName>
</protein>
<dbReference type="Pfam" id="PF12706">
    <property type="entry name" value="Lactamase_B_2"/>
    <property type="match status" value="1"/>
</dbReference>
<dbReference type="GO" id="GO:0008270">
    <property type="term" value="F:zinc ion binding"/>
    <property type="evidence" value="ECO:0007669"/>
    <property type="project" value="InterPro"/>
</dbReference>
<evidence type="ECO:0000313" key="3">
    <source>
        <dbReference type="Proteomes" id="UP000032900"/>
    </source>
</evidence>
<evidence type="ECO:0000259" key="1">
    <source>
        <dbReference type="Pfam" id="PF12706"/>
    </source>
</evidence>
<dbReference type="InterPro" id="IPR024884">
    <property type="entry name" value="NAPE-PLD"/>
</dbReference>
<accession>A0A0E9LYZ5</accession>
<dbReference type="AlphaFoldDB" id="A0A0E9LYZ5"/>
<reference evidence="2 3" key="1">
    <citation type="journal article" date="2015" name="Microbes Environ.">
        <title>Distribution and evolution of nitrogen fixation genes in the phylum bacteroidetes.</title>
        <authorList>
            <person name="Inoue J."/>
            <person name="Oshima K."/>
            <person name="Suda W."/>
            <person name="Sakamoto M."/>
            <person name="Iino T."/>
            <person name="Noda S."/>
            <person name="Hongoh Y."/>
            <person name="Hattori M."/>
            <person name="Ohkuma M."/>
        </authorList>
    </citation>
    <scope>NUCLEOTIDE SEQUENCE [LARGE SCALE GENOMIC DNA]</scope>
    <source>
        <strain evidence="2">JCM 15548</strain>
    </source>
</reference>
<dbReference type="GO" id="GO:0005737">
    <property type="term" value="C:cytoplasm"/>
    <property type="evidence" value="ECO:0007669"/>
    <property type="project" value="TreeGrafter"/>
</dbReference>
<dbReference type="InterPro" id="IPR036866">
    <property type="entry name" value="RibonucZ/Hydroxyglut_hydro"/>
</dbReference>